<dbReference type="InterPro" id="IPR009081">
    <property type="entry name" value="PP-bd_ACP"/>
</dbReference>
<evidence type="ECO:0000313" key="2">
    <source>
        <dbReference type="EMBL" id="TWF90175.1"/>
    </source>
</evidence>
<sequence length="83" mass="9002">MTAPMSSGPTLQEFTALCADILGVPELAPESNFFDEGGDSISAARLAVELDERWELQIDMFEIFTAANIHELHSGMSEALSVE</sequence>
<keyword evidence="3" id="KW-1185">Reference proteome</keyword>
<dbReference type="AlphaFoldDB" id="A0A561TSS5"/>
<dbReference type="EMBL" id="VIWT01000003">
    <property type="protein sequence ID" value="TWF90175.1"/>
    <property type="molecule type" value="Genomic_DNA"/>
</dbReference>
<evidence type="ECO:0000313" key="3">
    <source>
        <dbReference type="Proteomes" id="UP000317940"/>
    </source>
</evidence>
<feature type="domain" description="Carrier" evidence="1">
    <location>
        <begin position="5"/>
        <end position="80"/>
    </location>
</feature>
<organism evidence="2 3">
    <name type="scientific">Kitasatospora viridis</name>
    <dbReference type="NCBI Taxonomy" id="281105"/>
    <lineage>
        <taxon>Bacteria</taxon>
        <taxon>Bacillati</taxon>
        <taxon>Actinomycetota</taxon>
        <taxon>Actinomycetes</taxon>
        <taxon>Kitasatosporales</taxon>
        <taxon>Streptomycetaceae</taxon>
        <taxon>Kitasatospora</taxon>
    </lineage>
</organism>
<evidence type="ECO:0000259" key="1">
    <source>
        <dbReference type="PROSITE" id="PS50075"/>
    </source>
</evidence>
<dbReference type="PROSITE" id="PS50075">
    <property type="entry name" value="CARRIER"/>
    <property type="match status" value="1"/>
</dbReference>
<dbReference type="Pfam" id="PF00550">
    <property type="entry name" value="PP-binding"/>
    <property type="match status" value="1"/>
</dbReference>
<reference evidence="2 3" key="1">
    <citation type="submission" date="2019-06" db="EMBL/GenBank/DDBJ databases">
        <title>Sequencing the genomes of 1000 actinobacteria strains.</title>
        <authorList>
            <person name="Klenk H.-P."/>
        </authorList>
    </citation>
    <scope>NUCLEOTIDE SEQUENCE [LARGE SCALE GENOMIC DNA]</scope>
    <source>
        <strain evidence="2 3">DSM 44826</strain>
    </source>
</reference>
<gene>
    <name evidence="2" type="ORF">FHX73_13219</name>
</gene>
<accession>A0A561TSS5</accession>
<dbReference type="InterPro" id="IPR036736">
    <property type="entry name" value="ACP-like_sf"/>
</dbReference>
<comment type="caution">
    <text evidence="2">The sequence shown here is derived from an EMBL/GenBank/DDBJ whole genome shotgun (WGS) entry which is preliminary data.</text>
</comment>
<name>A0A561TSS5_9ACTN</name>
<dbReference type="RefSeq" id="WP_246214006.1">
    <property type="nucleotide sequence ID" value="NZ_BAAAMZ010000001.1"/>
</dbReference>
<proteinExistence type="predicted"/>
<protein>
    <submittedName>
        <fullName evidence="2">Phosphopantetheine binding protein</fullName>
    </submittedName>
</protein>
<dbReference type="Proteomes" id="UP000317940">
    <property type="component" value="Unassembled WGS sequence"/>
</dbReference>
<dbReference type="Gene3D" id="1.10.1200.10">
    <property type="entry name" value="ACP-like"/>
    <property type="match status" value="1"/>
</dbReference>
<dbReference type="SUPFAM" id="SSF47336">
    <property type="entry name" value="ACP-like"/>
    <property type="match status" value="1"/>
</dbReference>